<dbReference type="PROSITE" id="PS51257">
    <property type="entry name" value="PROKAR_LIPOPROTEIN"/>
    <property type="match status" value="1"/>
</dbReference>
<protein>
    <recommendedName>
        <fullName evidence="2">Sulfatase-modifying factor enzyme-like domain-containing protein</fullName>
    </recommendedName>
</protein>
<feature type="region of interest" description="Disordered" evidence="1">
    <location>
        <begin position="303"/>
        <end position="327"/>
    </location>
</feature>
<dbReference type="OrthoDB" id="9768004at2"/>
<dbReference type="InterPro" id="IPR016187">
    <property type="entry name" value="CTDL_fold"/>
</dbReference>
<evidence type="ECO:0000256" key="1">
    <source>
        <dbReference type="SAM" id="MobiDB-lite"/>
    </source>
</evidence>
<dbReference type="Gene3D" id="3.90.1580.10">
    <property type="entry name" value="paralog of FGE (formylglycine-generating enzyme)"/>
    <property type="match status" value="1"/>
</dbReference>
<proteinExistence type="predicted"/>
<dbReference type="GO" id="GO:0120147">
    <property type="term" value="F:formylglycine-generating oxidase activity"/>
    <property type="evidence" value="ECO:0007669"/>
    <property type="project" value="TreeGrafter"/>
</dbReference>
<comment type="caution">
    <text evidence="3">The sequence shown here is derived from an EMBL/GenBank/DDBJ whole genome shotgun (WGS) entry which is preliminary data.</text>
</comment>
<dbReference type="Proteomes" id="UP000025171">
    <property type="component" value="Unassembled WGS sequence"/>
</dbReference>
<dbReference type="PANTHER" id="PTHR23150:SF19">
    <property type="entry name" value="FORMYLGLYCINE-GENERATING ENZYME"/>
    <property type="match status" value="1"/>
</dbReference>
<gene>
    <name evidence="3" type="ORF">HJO_16110</name>
</gene>
<dbReference type="PATRIC" id="fig|1280950.3.peg.3234"/>
<dbReference type="EMBL" id="ARYK01000011">
    <property type="protein sequence ID" value="KCZ87924.1"/>
    <property type="molecule type" value="Genomic_DNA"/>
</dbReference>
<evidence type="ECO:0000313" key="3">
    <source>
        <dbReference type="EMBL" id="KCZ87924.1"/>
    </source>
</evidence>
<reference evidence="3 4" key="1">
    <citation type="journal article" date="2014" name="Antonie Van Leeuwenhoek">
        <title>Hyphomonas beringensis sp. nov. and Hyphomonas chukchiensis sp. nov., isolated from surface seawater of the Bering Sea and Chukchi Sea.</title>
        <authorList>
            <person name="Li C."/>
            <person name="Lai Q."/>
            <person name="Li G."/>
            <person name="Dong C."/>
            <person name="Wang J."/>
            <person name="Liao Y."/>
            <person name="Shao Z."/>
        </authorList>
    </citation>
    <scope>NUCLEOTIDE SEQUENCE [LARGE SCALE GENOMIC DNA]</scope>
    <source>
        <strain evidence="3 4">MHS-2</strain>
    </source>
</reference>
<feature type="domain" description="Sulfatase-modifying factor enzyme-like" evidence="2">
    <location>
        <begin position="51"/>
        <end position="321"/>
    </location>
</feature>
<evidence type="ECO:0000259" key="2">
    <source>
        <dbReference type="Pfam" id="PF03781"/>
    </source>
</evidence>
<organism evidence="3 4">
    <name type="scientific">Hyphomonas johnsonii MHS-2</name>
    <dbReference type="NCBI Taxonomy" id="1280950"/>
    <lineage>
        <taxon>Bacteria</taxon>
        <taxon>Pseudomonadati</taxon>
        <taxon>Pseudomonadota</taxon>
        <taxon>Alphaproteobacteria</taxon>
        <taxon>Hyphomonadales</taxon>
        <taxon>Hyphomonadaceae</taxon>
        <taxon>Hyphomonas</taxon>
    </lineage>
</organism>
<dbReference type="Pfam" id="PF03781">
    <property type="entry name" value="FGE-sulfatase"/>
    <property type="match status" value="1"/>
</dbReference>
<dbReference type="PANTHER" id="PTHR23150">
    <property type="entry name" value="SULFATASE MODIFYING FACTOR 1, 2"/>
    <property type="match status" value="1"/>
</dbReference>
<dbReference type="InterPro" id="IPR042095">
    <property type="entry name" value="SUMF_sf"/>
</dbReference>
<dbReference type="eggNOG" id="COG1262">
    <property type="taxonomic scope" value="Bacteria"/>
</dbReference>
<dbReference type="InterPro" id="IPR051043">
    <property type="entry name" value="Sulfatase_Mod_Factor_Kinase"/>
</dbReference>
<dbReference type="STRING" id="1280950.HJO_16110"/>
<dbReference type="RefSeq" id="WP_084142147.1">
    <property type="nucleotide sequence ID" value="NZ_ARYK01000011.1"/>
</dbReference>
<sequence>MTGHTSRPILAQAAVWAAVTVFTLVGCDRAPAGETAPARTEPSCPAAPGVQTVDVPSGDFLMGSQDTYPEEAPVRATEVAAFSLDATEVTNAEFSEFVGATGYTTVAERKPDPARVPRGAPREFFLPGAVVFTQPDTPTQTWWRYVPGANWRHPEGPGSDIRGKANYPVVQVAYSDASAYAAWKGRRLPSEAEWEYAARSGRAATRYAWGDEADSKGSRRANTWQGLFPITNTADDGFELRAPVGCFAPTPWGLYDMIGNVWEWTSTPYGAGIAQQGEPVLAIKGGSFLCAPNFCARYRPPARQGQEAGLPTNHIGFRTAKSAAPSR</sequence>
<keyword evidence="4" id="KW-1185">Reference proteome</keyword>
<dbReference type="AlphaFoldDB" id="A0A059FBD3"/>
<evidence type="ECO:0000313" key="4">
    <source>
        <dbReference type="Proteomes" id="UP000025171"/>
    </source>
</evidence>
<dbReference type="SUPFAM" id="SSF56436">
    <property type="entry name" value="C-type lectin-like"/>
    <property type="match status" value="1"/>
</dbReference>
<dbReference type="InterPro" id="IPR005532">
    <property type="entry name" value="SUMF_dom"/>
</dbReference>
<name>A0A059FBD3_9PROT</name>
<accession>A0A059FBD3</accession>